<evidence type="ECO:0000313" key="2">
    <source>
        <dbReference type="EMBL" id="SDE56615.1"/>
    </source>
</evidence>
<protein>
    <submittedName>
        <fullName evidence="2">SdpI/YhfL protein family protein</fullName>
    </submittedName>
</protein>
<keyword evidence="1" id="KW-0472">Membrane</keyword>
<dbReference type="EMBL" id="FNAB01000021">
    <property type="protein sequence ID" value="SDE56615.1"/>
    <property type="molecule type" value="Genomic_DNA"/>
</dbReference>
<sequence length="159" mass="15027">MLILATVLFVVAVVVGGVAVAGLAGKLPRNRWAGVRTADTLATEESFVLANRIAGPTLLAAALLLVMGGVGALVLGGVTGTAVAVVAMVAALVTAGFGGSLGSRAAAAMPAAASGCGNDCNCGSAPEPAAETPADVAAAADCGMDSCGSCALKGACLPS</sequence>
<gene>
    <name evidence="2" type="ORF">SAMN05444580_12157</name>
</gene>
<accession>A0A1G7DZX3</accession>
<organism evidence="2 3">
    <name type="scientific">Rhodococcus tukisamuensis</name>
    <dbReference type="NCBI Taxonomy" id="168276"/>
    <lineage>
        <taxon>Bacteria</taxon>
        <taxon>Bacillati</taxon>
        <taxon>Actinomycetota</taxon>
        <taxon>Actinomycetes</taxon>
        <taxon>Mycobacteriales</taxon>
        <taxon>Nocardiaceae</taxon>
        <taxon>Rhodococcus</taxon>
    </lineage>
</organism>
<feature type="transmembrane region" description="Helical" evidence="1">
    <location>
        <begin position="82"/>
        <end position="101"/>
    </location>
</feature>
<dbReference type="Pfam" id="PF13630">
    <property type="entry name" value="SdpI"/>
    <property type="match status" value="1"/>
</dbReference>
<dbReference type="Proteomes" id="UP000199417">
    <property type="component" value="Unassembled WGS sequence"/>
</dbReference>
<evidence type="ECO:0000256" key="1">
    <source>
        <dbReference type="SAM" id="Phobius"/>
    </source>
</evidence>
<name>A0A1G7DZX3_9NOCA</name>
<dbReference type="InterPro" id="IPR025962">
    <property type="entry name" value="SdpI/YhfL"/>
</dbReference>
<proteinExistence type="predicted"/>
<reference evidence="2 3" key="1">
    <citation type="submission" date="2016-10" db="EMBL/GenBank/DDBJ databases">
        <authorList>
            <person name="de Groot N.N."/>
        </authorList>
    </citation>
    <scope>NUCLEOTIDE SEQUENCE [LARGE SCALE GENOMIC DNA]</scope>
    <source>
        <strain evidence="2 3">JCM 11308</strain>
    </source>
</reference>
<keyword evidence="1" id="KW-0812">Transmembrane</keyword>
<dbReference type="RefSeq" id="WP_072846495.1">
    <property type="nucleotide sequence ID" value="NZ_FNAB01000021.1"/>
</dbReference>
<evidence type="ECO:0000313" key="3">
    <source>
        <dbReference type="Proteomes" id="UP000199417"/>
    </source>
</evidence>
<dbReference type="AlphaFoldDB" id="A0A1G7DZX3"/>
<dbReference type="STRING" id="168276.SAMN05444580_12157"/>
<keyword evidence="3" id="KW-1185">Reference proteome</keyword>
<feature type="transmembrane region" description="Helical" evidence="1">
    <location>
        <begin position="53"/>
        <end position="75"/>
    </location>
</feature>
<keyword evidence="1" id="KW-1133">Transmembrane helix</keyword>